<feature type="transmembrane region" description="Helical" evidence="9">
    <location>
        <begin position="191"/>
        <end position="212"/>
    </location>
</feature>
<keyword evidence="7 9" id="KW-0472">Membrane</keyword>
<comment type="subcellular location">
    <subcellularLocation>
        <location evidence="1">Cell membrane</location>
        <topology evidence="1">Multi-pass membrane protein</topology>
    </subcellularLocation>
</comment>
<sequence length="291" mass="31577">MLQAVVQGILMGSVYGLIALGLTLIFGIMRVINFGHGTFLMMAMFISYFGITFLGLHPYLTLLIVVPVIFVIGYVTNRWLIQPVLNKEQDVREPISALLLTAAIAIVIENGFLALFKADYRVAKTSFSDQTIQLGSIIINTPKLYAFFLCAIVTVLFYLFMNRTEIGRRIRAVGQDRNAAKLMGISVEKTFSIAFGVGMALLGAAGVALLPFNQLYPAIGSLFGTMAFVTVVLGGLGSIPGAIIGGLLIGIVESVSSLYVPYTLSPMIVLYGFLIFLFIRPSGLFGSPHDW</sequence>
<keyword evidence="3" id="KW-1003">Cell membrane</keyword>
<comment type="similarity">
    <text evidence="8">Belongs to the binding-protein-dependent transport system permease family. LivHM subfamily.</text>
</comment>
<keyword evidence="2" id="KW-0813">Transport</keyword>
<keyword evidence="5" id="KW-0029">Amino-acid transport</keyword>
<evidence type="ECO:0000256" key="8">
    <source>
        <dbReference type="ARBA" id="ARBA00037998"/>
    </source>
</evidence>
<dbReference type="PANTHER" id="PTHR11795:SF445">
    <property type="entry name" value="AMINO ACID ABC TRANSPORTER PERMEASE PROTEIN"/>
    <property type="match status" value="1"/>
</dbReference>
<evidence type="ECO:0000313" key="11">
    <source>
        <dbReference type="Proteomes" id="UP001596002"/>
    </source>
</evidence>
<feature type="transmembrane region" description="Helical" evidence="9">
    <location>
        <begin position="6"/>
        <end position="27"/>
    </location>
</feature>
<organism evidence="10 11">
    <name type="scientific">Effusibacillus consociatus</name>
    <dbReference type="NCBI Taxonomy" id="1117041"/>
    <lineage>
        <taxon>Bacteria</taxon>
        <taxon>Bacillati</taxon>
        <taxon>Bacillota</taxon>
        <taxon>Bacilli</taxon>
        <taxon>Bacillales</taxon>
        <taxon>Alicyclobacillaceae</taxon>
        <taxon>Effusibacillus</taxon>
    </lineage>
</organism>
<evidence type="ECO:0000256" key="3">
    <source>
        <dbReference type="ARBA" id="ARBA00022475"/>
    </source>
</evidence>
<feature type="transmembrane region" description="Helical" evidence="9">
    <location>
        <begin position="34"/>
        <end position="53"/>
    </location>
</feature>
<feature type="transmembrane region" description="Helical" evidence="9">
    <location>
        <begin position="59"/>
        <end position="76"/>
    </location>
</feature>
<keyword evidence="6 9" id="KW-1133">Transmembrane helix</keyword>
<evidence type="ECO:0000313" key="10">
    <source>
        <dbReference type="EMBL" id="MFC4766212.1"/>
    </source>
</evidence>
<evidence type="ECO:0000256" key="9">
    <source>
        <dbReference type="SAM" id="Phobius"/>
    </source>
</evidence>
<evidence type="ECO:0000256" key="5">
    <source>
        <dbReference type="ARBA" id="ARBA00022970"/>
    </source>
</evidence>
<feature type="transmembrane region" description="Helical" evidence="9">
    <location>
        <begin position="144"/>
        <end position="161"/>
    </location>
</feature>
<name>A0ABV9Q0P7_9BACL</name>
<dbReference type="InterPro" id="IPR052157">
    <property type="entry name" value="BCAA_transport_permease"/>
</dbReference>
<evidence type="ECO:0000256" key="2">
    <source>
        <dbReference type="ARBA" id="ARBA00022448"/>
    </source>
</evidence>
<evidence type="ECO:0000256" key="1">
    <source>
        <dbReference type="ARBA" id="ARBA00004651"/>
    </source>
</evidence>
<keyword evidence="11" id="KW-1185">Reference proteome</keyword>
<dbReference type="CDD" id="cd06582">
    <property type="entry name" value="TM_PBP1_LivH_like"/>
    <property type="match status" value="1"/>
</dbReference>
<feature type="transmembrane region" description="Helical" evidence="9">
    <location>
        <begin position="258"/>
        <end position="279"/>
    </location>
</feature>
<proteinExistence type="inferred from homology"/>
<dbReference type="InterPro" id="IPR001851">
    <property type="entry name" value="ABC_transp_permease"/>
</dbReference>
<dbReference type="PANTHER" id="PTHR11795">
    <property type="entry name" value="BRANCHED-CHAIN AMINO ACID TRANSPORT SYSTEM PERMEASE PROTEIN LIVH"/>
    <property type="match status" value="1"/>
</dbReference>
<evidence type="ECO:0000256" key="6">
    <source>
        <dbReference type="ARBA" id="ARBA00022989"/>
    </source>
</evidence>
<comment type="caution">
    <text evidence="10">The sequence shown here is derived from an EMBL/GenBank/DDBJ whole genome shotgun (WGS) entry which is preliminary data.</text>
</comment>
<dbReference type="Proteomes" id="UP001596002">
    <property type="component" value="Unassembled WGS sequence"/>
</dbReference>
<dbReference type="EMBL" id="JBHSHC010000014">
    <property type="protein sequence ID" value="MFC4766212.1"/>
    <property type="molecule type" value="Genomic_DNA"/>
</dbReference>
<evidence type="ECO:0000256" key="4">
    <source>
        <dbReference type="ARBA" id="ARBA00022692"/>
    </source>
</evidence>
<evidence type="ECO:0000256" key="7">
    <source>
        <dbReference type="ARBA" id="ARBA00023136"/>
    </source>
</evidence>
<accession>A0ABV9Q0P7</accession>
<feature type="transmembrane region" description="Helical" evidence="9">
    <location>
        <begin position="218"/>
        <end position="251"/>
    </location>
</feature>
<gene>
    <name evidence="10" type="ORF">ACFO8Q_02200</name>
</gene>
<dbReference type="Pfam" id="PF02653">
    <property type="entry name" value="BPD_transp_2"/>
    <property type="match status" value="1"/>
</dbReference>
<feature type="transmembrane region" description="Helical" evidence="9">
    <location>
        <begin position="97"/>
        <end position="116"/>
    </location>
</feature>
<protein>
    <submittedName>
        <fullName evidence="10">Branched-chain amino acid ABC transporter permease</fullName>
    </submittedName>
</protein>
<keyword evidence="4 9" id="KW-0812">Transmembrane</keyword>
<dbReference type="RefSeq" id="WP_380023971.1">
    <property type="nucleotide sequence ID" value="NZ_JBHSHC010000014.1"/>
</dbReference>
<reference evidence="11" key="1">
    <citation type="journal article" date="2019" name="Int. J. Syst. Evol. Microbiol.">
        <title>The Global Catalogue of Microorganisms (GCM) 10K type strain sequencing project: providing services to taxonomists for standard genome sequencing and annotation.</title>
        <authorList>
            <consortium name="The Broad Institute Genomics Platform"/>
            <consortium name="The Broad Institute Genome Sequencing Center for Infectious Disease"/>
            <person name="Wu L."/>
            <person name="Ma J."/>
        </authorList>
    </citation>
    <scope>NUCLEOTIDE SEQUENCE [LARGE SCALE GENOMIC DNA]</scope>
    <source>
        <strain evidence="11">WYCCWR 12678</strain>
    </source>
</reference>